<feature type="transmembrane region" description="Helical" evidence="1">
    <location>
        <begin position="103"/>
        <end position="126"/>
    </location>
</feature>
<organism evidence="3 4">
    <name type="scientific">Georgenia deserti</name>
    <dbReference type="NCBI Taxonomy" id="2093781"/>
    <lineage>
        <taxon>Bacteria</taxon>
        <taxon>Bacillati</taxon>
        <taxon>Actinomycetota</taxon>
        <taxon>Actinomycetes</taxon>
        <taxon>Micrococcales</taxon>
        <taxon>Bogoriellaceae</taxon>
        <taxon>Georgenia</taxon>
    </lineage>
</organism>
<dbReference type="PANTHER" id="PTHR36435:SF1">
    <property type="entry name" value="CAAX AMINO TERMINAL PROTEASE FAMILY PROTEIN"/>
    <property type="match status" value="1"/>
</dbReference>
<evidence type="ECO:0000256" key="1">
    <source>
        <dbReference type="SAM" id="Phobius"/>
    </source>
</evidence>
<feature type="transmembrane region" description="Helical" evidence="1">
    <location>
        <begin position="146"/>
        <end position="168"/>
    </location>
</feature>
<feature type="transmembrane region" description="Helical" evidence="1">
    <location>
        <begin position="27"/>
        <end position="56"/>
    </location>
</feature>
<dbReference type="EC" id="3.4.-.-" evidence="3"/>
<dbReference type="Proteomes" id="UP001597277">
    <property type="component" value="Unassembled WGS sequence"/>
</dbReference>
<reference evidence="4" key="1">
    <citation type="journal article" date="2019" name="Int. J. Syst. Evol. Microbiol.">
        <title>The Global Catalogue of Microorganisms (GCM) 10K type strain sequencing project: providing services to taxonomists for standard genome sequencing and annotation.</title>
        <authorList>
            <consortium name="The Broad Institute Genomics Platform"/>
            <consortium name="The Broad Institute Genome Sequencing Center for Infectious Disease"/>
            <person name="Wu L."/>
            <person name="Ma J."/>
        </authorList>
    </citation>
    <scope>NUCLEOTIDE SEQUENCE [LARGE SCALE GENOMIC DNA]</scope>
    <source>
        <strain evidence="4">JCM 17130</strain>
    </source>
</reference>
<evidence type="ECO:0000313" key="3">
    <source>
        <dbReference type="EMBL" id="MFD1716246.1"/>
    </source>
</evidence>
<dbReference type="InterPro" id="IPR052710">
    <property type="entry name" value="CAAX_protease"/>
</dbReference>
<feature type="transmembrane region" description="Helical" evidence="1">
    <location>
        <begin position="62"/>
        <end position="82"/>
    </location>
</feature>
<feature type="domain" description="CAAX prenyl protease 2/Lysostaphin resistance protein A-like" evidence="2">
    <location>
        <begin position="149"/>
        <end position="235"/>
    </location>
</feature>
<dbReference type="RefSeq" id="WP_388001697.1">
    <property type="nucleotide sequence ID" value="NZ_JBHUEE010000001.1"/>
</dbReference>
<keyword evidence="3" id="KW-0378">Hydrolase</keyword>
<accession>A0ABW4L2M2</accession>
<dbReference type="Pfam" id="PF02517">
    <property type="entry name" value="Rce1-like"/>
    <property type="match status" value="1"/>
</dbReference>
<proteinExistence type="predicted"/>
<keyword evidence="1" id="KW-1133">Transmembrane helix</keyword>
<dbReference type="GO" id="GO:0016787">
    <property type="term" value="F:hydrolase activity"/>
    <property type="evidence" value="ECO:0007669"/>
    <property type="project" value="UniProtKB-KW"/>
</dbReference>
<gene>
    <name evidence="3" type="ORF">ACFSE6_00225</name>
</gene>
<feature type="transmembrane region" description="Helical" evidence="1">
    <location>
        <begin position="180"/>
        <end position="196"/>
    </location>
</feature>
<keyword evidence="4" id="KW-1185">Reference proteome</keyword>
<dbReference type="InterPro" id="IPR003675">
    <property type="entry name" value="Rce1/LyrA-like_dom"/>
</dbReference>
<sequence length="246" mass="25859">MLPPATDPQPGAPTGTSRRRATFARPVLVGDVLWFGGGMLGATALGLAIAAVVLRVLGQDWFVAWLVPLTTALWALALWIAARRRRWSSADLGFVPSSRSFWHLLWEAPLAWVLAMTAGVGLTTAFELNPGGVSNTDVLTAPGLGTLPLIATALAVVVGAPLLEEIVFRRVVFGWLERPFGWIVGAVASAAVFAVVHVLPPLMVVVGCIGLANAVLVRAHRSLWPGIVLHAANNGFVTLAVLSGTS</sequence>
<name>A0ABW4L2M2_9MICO</name>
<keyword evidence="1" id="KW-0812">Transmembrane</keyword>
<comment type="caution">
    <text evidence="3">The sequence shown here is derived from an EMBL/GenBank/DDBJ whole genome shotgun (WGS) entry which is preliminary data.</text>
</comment>
<protein>
    <submittedName>
        <fullName evidence="3">CPBP family intramembrane glutamic endopeptidase</fullName>
        <ecNumber evidence="3">3.4.-.-</ecNumber>
    </submittedName>
</protein>
<evidence type="ECO:0000313" key="4">
    <source>
        <dbReference type="Proteomes" id="UP001597277"/>
    </source>
</evidence>
<dbReference type="EMBL" id="JBHUEE010000001">
    <property type="protein sequence ID" value="MFD1716246.1"/>
    <property type="molecule type" value="Genomic_DNA"/>
</dbReference>
<dbReference type="PANTHER" id="PTHR36435">
    <property type="entry name" value="SLR1288 PROTEIN"/>
    <property type="match status" value="1"/>
</dbReference>
<evidence type="ECO:0000259" key="2">
    <source>
        <dbReference type="Pfam" id="PF02517"/>
    </source>
</evidence>
<keyword evidence="1" id="KW-0472">Membrane</keyword>